<dbReference type="NCBIfam" id="TIGR01988">
    <property type="entry name" value="Ubi-OHases"/>
    <property type="match status" value="1"/>
</dbReference>
<protein>
    <submittedName>
        <fullName evidence="9">2-octaprenyl-6-methoxyphenyl hydroxylase</fullName>
        <ecNumber evidence="9">1.14.13.-</ecNumber>
    </submittedName>
</protein>
<comment type="caution">
    <text evidence="9">The sequence shown here is derived from an EMBL/GenBank/DDBJ whole genome shotgun (WGS) entry which is preliminary data.</text>
</comment>
<dbReference type="Proteomes" id="UP001520878">
    <property type="component" value="Unassembled WGS sequence"/>
</dbReference>
<evidence type="ECO:0000256" key="7">
    <source>
        <dbReference type="ARBA" id="ARBA00023033"/>
    </source>
</evidence>
<dbReference type="PANTHER" id="PTHR43876:SF8">
    <property type="entry name" value="2-OCTAPRENYL-6-METHOXYPHENOL HYDROXYLASE"/>
    <property type="match status" value="1"/>
</dbReference>
<comment type="pathway">
    <text evidence="2">Cofactor biosynthesis; ubiquinone biosynthesis.</text>
</comment>
<keyword evidence="5" id="KW-0274">FAD</keyword>
<evidence type="ECO:0000256" key="4">
    <source>
        <dbReference type="ARBA" id="ARBA00022630"/>
    </source>
</evidence>
<keyword evidence="6 9" id="KW-0560">Oxidoreductase</keyword>
<evidence type="ECO:0000256" key="3">
    <source>
        <dbReference type="ARBA" id="ARBA00005349"/>
    </source>
</evidence>
<comment type="cofactor">
    <cofactor evidence="1">
        <name>FAD</name>
        <dbReference type="ChEBI" id="CHEBI:57692"/>
    </cofactor>
</comment>
<dbReference type="InterPro" id="IPR002938">
    <property type="entry name" value="FAD-bd"/>
</dbReference>
<evidence type="ECO:0000256" key="5">
    <source>
        <dbReference type="ARBA" id="ARBA00022827"/>
    </source>
</evidence>
<organism evidence="9 10">
    <name type="scientific">Fluctibacter halophilus</name>
    <dbReference type="NCBI Taxonomy" id="226011"/>
    <lineage>
        <taxon>Bacteria</taxon>
        <taxon>Pseudomonadati</taxon>
        <taxon>Pseudomonadota</taxon>
        <taxon>Gammaproteobacteria</taxon>
        <taxon>Alteromonadales</taxon>
        <taxon>Alteromonadaceae</taxon>
        <taxon>Fluctibacter</taxon>
    </lineage>
</organism>
<keyword evidence="10" id="KW-1185">Reference proteome</keyword>
<dbReference type="NCBIfam" id="TIGR01984">
    <property type="entry name" value="UbiH"/>
    <property type="match status" value="1"/>
</dbReference>
<dbReference type="Gene3D" id="3.50.50.60">
    <property type="entry name" value="FAD/NAD(P)-binding domain"/>
    <property type="match status" value="2"/>
</dbReference>
<dbReference type="InterPro" id="IPR011295">
    <property type="entry name" value="UbiH"/>
</dbReference>
<evidence type="ECO:0000256" key="6">
    <source>
        <dbReference type="ARBA" id="ARBA00023002"/>
    </source>
</evidence>
<comment type="similarity">
    <text evidence="3">Belongs to the UbiH/COQ6 family.</text>
</comment>
<evidence type="ECO:0000313" key="9">
    <source>
        <dbReference type="EMBL" id="MCC2616499.1"/>
    </source>
</evidence>
<dbReference type="NCBIfam" id="NF004356">
    <property type="entry name" value="PRK05732.1"/>
    <property type="match status" value="1"/>
</dbReference>
<name>A0ABS8G7C7_9ALTE</name>
<dbReference type="PRINTS" id="PR00420">
    <property type="entry name" value="RNGMNOXGNASE"/>
</dbReference>
<evidence type="ECO:0000313" key="10">
    <source>
        <dbReference type="Proteomes" id="UP001520878"/>
    </source>
</evidence>
<dbReference type="InterPro" id="IPR018168">
    <property type="entry name" value="Ubi_Hdrlase_CS"/>
</dbReference>
<reference evidence="9 10" key="1">
    <citation type="submission" date="2021-10" db="EMBL/GenBank/DDBJ databases">
        <title>Draft genome of Aestuariibacter halophilus JC2043.</title>
        <authorList>
            <person name="Emsley S.A."/>
            <person name="Pfannmuller K.M."/>
            <person name="Ushijima B."/>
            <person name="Saw J.H."/>
            <person name="Videau P."/>
        </authorList>
    </citation>
    <scope>NUCLEOTIDE SEQUENCE [LARGE SCALE GENOMIC DNA]</scope>
    <source>
        <strain evidence="9 10">JC2043</strain>
    </source>
</reference>
<feature type="domain" description="FAD-binding" evidence="8">
    <location>
        <begin position="4"/>
        <end position="331"/>
    </location>
</feature>
<dbReference type="SUPFAM" id="SSF51905">
    <property type="entry name" value="FAD/NAD(P)-binding domain"/>
    <property type="match status" value="1"/>
</dbReference>
<dbReference type="InterPro" id="IPR036188">
    <property type="entry name" value="FAD/NAD-bd_sf"/>
</dbReference>
<proteinExistence type="inferred from homology"/>
<dbReference type="Pfam" id="PF01494">
    <property type="entry name" value="FAD_binding_3"/>
    <property type="match status" value="1"/>
</dbReference>
<dbReference type="PROSITE" id="PS01304">
    <property type="entry name" value="UBIH"/>
    <property type="match status" value="1"/>
</dbReference>
<dbReference type="EC" id="1.14.13.-" evidence="9"/>
<evidence type="ECO:0000256" key="2">
    <source>
        <dbReference type="ARBA" id="ARBA00004749"/>
    </source>
</evidence>
<dbReference type="InterPro" id="IPR010971">
    <property type="entry name" value="UbiH/COQ6"/>
</dbReference>
<dbReference type="PANTHER" id="PTHR43876">
    <property type="entry name" value="UBIQUINONE BIOSYNTHESIS MONOOXYGENASE COQ6, MITOCHONDRIAL"/>
    <property type="match status" value="1"/>
</dbReference>
<evidence type="ECO:0000256" key="1">
    <source>
        <dbReference type="ARBA" id="ARBA00001974"/>
    </source>
</evidence>
<keyword evidence="7" id="KW-0503">Monooxygenase</keyword>
<sequence>MSHDTDIVISGGGTTGMVLALALLRHTPLRVTLIDAVAAENTDAHPGFDARSVALAARSVALLEQAGVRGVASSGSAIAHIQVTDQGHLGQCELHADEYGLNELGRVIELHQLGRLLRDSVNALTPEQQQRFAWWQGQQVTTVERTDAAVTVTTNNSKTANGRLLVVAEGGQSPTRAAVGLTCRREDYGQHALIANVHSSAPHQHWAFERFTVNGPLALLPMPSLADNRAHCHSLVWTLPPEQALAMQAMDEAGFCRALQAQLGYRVGRILGVSERHVYPLQLQVADQVFSHRAVVIGNAAQTLHPIAGQGLNLGLRDIDALLNSITNSVQQQQDIGSFAPLSAYQQARRGDQHTTVSVTDALVRLFSNTHLPLVMGRNLGLVTMNLCAGLRDPLAWRAMGYTH</sequence>
<dbReference type="EMBL" id="JAJEWP010000002">
    <property type="protein sequence ID" value="MCC2616499.1"/>
    <property type="molecule type" value="Genomic_DNA"/>
</dbReference>
<dbReference type="RefSeq" id="WP_229159889.1">
    <property type="nucleotide sequence ID" value="NZ_JAJEWP010000002.1"/>
</dbReference>
<keyword evidence="4" id="KW-0285">Flavoprotein</keyword>
<evidence type="ECO:0000259" key="8">
    <source>
        <dbReference type="Pfam" id="PF01494"/>
    </source>
</evidence>
<gene>
    <name evidence="9" type="primary">ubiH</name>
    <name evidence="9" type="synonym">visB</name>
    <name evidence="9" type="ORF">LJ739_09630</name>
</gene>
<accession>A0ABS8G7C7</accession>
<dbReference type="GO" id="GO:0016491">
    <property type="term" value="F:oxidoreductase activity"/>
    <property type="evidence" value="ECO:0007669"/>
    <property type="project" value="UniProtKB-KW"/>
</dbReference>
<dbReference type="InterPro" id="IPR051205">
    <property type="entry name" value="UbiH/COQ6_monooxygenase"/>
</dbReference>